<dbReference type="Gene3D" id="3.20.20.140">
    <property type="entry name" value="Metal-dependent hydrolases"/>
    <property type="match status" value="1"/>
</dbReference>
<dbReference type="AlphaFoldDB" id="C9YFA5"/>
<dbReference type="EMBL" id="FN543107">
    <property type="protein sequence ID" value="CBA32530.1"/>
    <property type="molecule type" value="Genomic_DNA"/>
</dbReference>
<feature type="domain" description="Amidohydrolase-related" evidence="1">
    <location>
        <begin position="251"/>
        <end position="500"/>
    </location>
</feature>
<accession>C9YFA5</accession>
<evidence type="ECO:0000313" key="2">
    <source>
        <dbReference type="EMBL" id="CBA32530.1"/>
    </source>
</evidence>
<sequence>MLDLHTHLFNARYVPLASVIANAMGKDESHLANQVARLLEALTGSSYPEQISLVEQQFQDEDAHDEYRLEQFWSITEHELLAATGSLDGMSKGASALHGESLAAPVFGLLRSSNLMDIIESLSKIDYAAEGWAGALPSAYATVASYKSLEASLLFGDFLAWAKSVVKKALRVVTALMDPKAWGEVENYLEFFLTMLKSEETMLAKVLAGYGNDLPPLQISHYMMDMQMAYALHKPPYYSFHPVQVDRMQTLQRSNPSRVFGFSAFDPRRDDWRLRAEESLAKGFLGFKFYPAMGYKPTGNDPDIQARVDAFFDFCVERDAAIFVHCTPQGFQTRLKQGAYAHPKHWRDVLGNTRWSKLRLCLGHAGGGRMENGSLKSPGWMADSDKEWADTDNFARIVTELCTTHPNVYCEIGYITALFENDKREIFVANIERARRAAVEGNLPYDLLDKMAYGSDWHMPDMVDNTRKYLDVFLEIMNRDTYKGYLDQFFWKNAYRFLKLPS</sequence>
<organism evidence="2">
    <name type="scientific">Curvibacter symbiont subsp. Hydra magnipapillata</name>
    <dbReference type="NCBI Taxonomy" id="667019"/>
    <lineage>
        <taxon>Bacteria</taxon>
        <taxon>Pseudomonadati</taxon>
        <taxon>Pseudomonadota</taxon>
        <taxon>Betaproteobacteria</taxon>
        <taxon>Burkholderiales</taxon>
        <taxon>Comamonadaceae</taxon>
        <taxon>Curvibacter</taxon>
    </lineage>
</organism>
<dbReference type="InterPro" id="IPR006680">
    <property type="entry name" value="Amidohydro-rel"/>
</dbReference>
<dbReference type="GO" id="GO:0016787">
    <property type="term" value="F:hydrolase activity"/>
    <property type="evidence" value="ECO:0007669"/>
    <property type="project" value="InterPro"/>
</dbReference>
<dbReference type="Pfam" id="PF04909">
    <property type="entry name" value="Amidohydro_2"/>
    <property type="match status" value="1"/>
</dbReference>
<reference evidence="2" key="1">
    <citation type="journal article" date="2010" name="Nature">
        <title>The Dynamic genome of Hydra.</title>
        <authorList>
            <person name="Chapman J.A."/>
            <person name="Kirkness E.F."/>
            <person name="Simakov O."/>
            <person name="Hampson S.E."/>
            <person name="Mitros T."/>
            <person name="Weinmaier T."/>
            <person name="Rattei T."/>
            <person name="Balasubramanian P.G."/>
            <person name="Borman J."/>
            <person name="Busam D."/>
            <person name="Disbennett K."/>
            <person name="Pfannkoch C."/>
            <person name="Sumin N."/>
            <person name="Sutton G."/>
            <person name="Viswanathan L."/>
            <person name="Walenz B."/>
            <person name="Goodstein D.M."/>
            <person name="Hellsten U."/>
            <person name="Kawashima T."/>
            <person name="Prochnik S.E."/>
            <person name="Putnam N.H."/>
            <person name="Shu S."/>
            <person name="Blumberg B."/>
            <person name="Dana C.E."/>
            <person name="Gee L."/>
            <person name="Kibler D.F."/>
            <person name="Law L."/>
            <person name="Lindgens D."/>
            <person name="Martinez D.E."/>
            <person name="Peng J."/>
            <person name="Wigge P.A."/>
            <person name="Bertulat B."/>
            <person name="Guder C."/>
            <person name="Nakamura Y."/>
            <person name="Ozbek S."/>
            <person name="Watanabe H."/>
            <person name="Khalturin K."/>
            <person name="Hemmrich G."/>
            <person name="Franke A."/>
            <person name="Augustin R."/>
            <person name="Fraune S."/>
            <person name="Hayakawa E."/>
            <person name="Hayakawa S."/>
            <person name="Hirose M."/>
            <person name="Hwang J."/>
            <person name="Ikeo K."/>
            <person name="Nishimiya-Fujisawa C."/>
            <person name="Ogura A."/>
            <person name="Takahashi T."/>
            <person name="Steinmetz P.R."/>
            <person name="Zhang X."/>
            <person name="Aufschnaiter R."/>
            <person name="Eder M.K."/>
            <person name="Gorny A.K."/>
            <person name="Salvenmoser W."/>
            <person name="Heimberg A.M."/>
            <person name="Wheeler B.M."/>
            <person name="Peterson K.J."/>
            <person name="Boettger A."/>
            <person name="Tischler P."/>
            <person name="Wolf A."/>
            <person name="Gojobori T."/>
            <person name="Remington K.A."/>
            <person name="Strausberg R.L."/>
            <person name="Venter J."/>
            <person name="Technau U."/>
            <person name="Hobmayer B."/>
            <person name="Bosch T.C."/>
            <person name="Holstein T.W."/>
            <person name="Fujisawa T."/>
            <person name="Bode H.R."/>
            <person name="David C.N."/>
            <person name="Rokhsar D.S."/>
            <person name="Steele R.E."/>
        </authorList>
    </citation>
    <scope>NUCLEOTIDE SEQUENCE</scope>
</reference>
<proteinExistence type="predicted"/>
<dbReference type="SUPFAM" id="SSF51556">
    <property type="entry name" value="Metallo-dependent hydrolases"/>
    <property type="match status" value="1"/>
</dbReference>
<protein>
    <recommendedName>
        <fullName evidence="1">Amidohydrolase-related domain-containing protein</fullName>
    </recommendedName>
</protein>
<dbReference type="InterPro" id="IPR032466">
    <property type="entry name" value="Metal_Hydrolase"/>
</dbReference>
<gene>
    <name evidence="2" type="ORF">Csp_D32610</name>
</gene>
<name>C9YFA5_CURXX</name>
<evidence type="ECO:0000259" key="1">
    <source>
        <dbReference type="Pfam" id="PF04909"/>
    </source>
</evidence>